<evidence type="ECO:0000313" key="3">
    <source>
        <dbReference type="EMBL" id="MFC6592126.1"/>
    </source>
</evidence>
<feature type="domain" description="Cell envelope-related transcriptional attenuator" evidence="2">
    <location>
        <begin position="217"/>
        <end position="367"/>
    </location>
</feature>
<dbReference type="PANTHER" id="PTHR33392">
    <property type="entry name" value="POLYISOPRENYL-TEICHOIC ACID--PEPTIDOGLYCAN TEICHOIC ACID TRANSFERASE TAGU"/>
    <property type="match status" value="1"/>
</dbReference>
<reference evidence="4" key="1">
    <citation type="journal article" date="2019" name="Int. J. Syst. Evol. Microbiol.">
        <title>The Global Catalogue of Microorganisms (GCM) 10K type strain sequencing project: providing services to taxonomists for standard genome sequencing and annotation.</title>
        <authorList>
            <consortium name="The Broad Institute Genomics Platform"/>
            <consortium name="The Broad Institute Genome Sequencing Center for Infectious Disease"/>
            <person name="Wu L."/>
            <person name="Ma J."/>
        </authorList>
    </citation>
    <scope>NUCLEOTIDE SEQUENCE [LARGE SCALE GENOMIC DNA]</scope>
    <source>
        <strain evidence="4">CGMCC 1.15772</strain>
    </source>
</reference>
<dbReference type="Pfam" id="PF03816">
    <property type="entry name" value="LytR_cpsA_psr"/>
    <property type="match status" value="1"/>
</dbReference>
<protein>
    <submittedName>
        <fullName evidence="3">LCP family protein</fullName>
    </submittedName>
</protein>
<comment type="caution">
    <text evidence="3">The sequence shown here is derived from an EMBL/GenBank/DDBJ whole genome shotgun (WGS) entry which is preliminary data.</text>
</comment>
<evidence type="ECO:0000256" key="1">
    <source>
        <dbReference type="ARBA" id="ARBA00006068"/>
    </source>
</evidence>
<dbReference type="Proteomes" id="UP001596297">
    <property type="component" value="Unassembled WGS sequence"/>
</dbReference>
<dbReference type="NCBIfam" id="TIGR00350">
    <property type="entry name" value="lytR_cpsA_psr"/>
    <property type="match status" value="1"/>
</dbReference>
<gene>
    <name evidence="3" type="ORF">ACFP81_09005</name>
</gene>
<comment type="similarity">
    <text evidence="1">Belongs to the LytR/CpsA/Psr (LCP) family.</text>
</comment>
<dbReference type="InterPro" id="IPR050922">
    <property type="entry name" value="LytR/CpsA/Psr_CW_biosynth"/>
</dbReference>
<dbReference type="RefSeq" id="WP_380083141.1">
    <property type="nucleotide sequence ID" value="NZ_JBHSWD010000001.1"/>
</dbReference>
<evidence type="ECO:0000259" key="2">
    <source>
        <dbReference type="Pfam" id="PF03816"/>
    </source>
</evidence>
<accession>A0ABW1YCR9</accession>
<sequence>MTWPVTCLPKNCCAWPPECELDRRHPLAVHGRAARHLLERWGYADQAVLDAVEDHTTGPRDPDALLSVCVYIADVSEPGRGVNDDIRELAFHSLSEAYRAAVVSKVTYLQGRGTEVHPRTLQAFYSLTAPVQLRLRSPREGWASSGPAWLASLWAQPKRAVFGGLWAMSTPGTADAAAFGSTPRLTLLLAGRDVAYCGYHLRCEDQSQRENLFQPINTDTLMLIKVNGTQVDVLNIPRDTNVGPFDPEKSLAEQKVNSQYQLGGPEALTQAVEQITGDHIDAYAVVGSEYVGELIDALGGLDVTVPEGGLQWQDKAAGIDLNLPPGPQHLDGETAVLYLRVRKGFGDDWGRIDHQKQALTQLLGKLRSPQGLALLPTLMSGFGTGLETNLDPTALAGLVPLVPELTPRFATLPTQPIEGNYNLAPDREALLKVWSVPQEVQDRWQEEELAARLEAGEMESGEIAAGTLEAGVQEGQAPADPASEADLLGVPVRVVDAGKTGLGPALLRVLRQLGYQNLSLDLPGPVASPDLALPATTGAVSQQASSESSQVLTLDALATANALSRTLRLPRLQGERFPIQQGEVVVVLGRDAASQFAGLTPLALPQDQALYSASAGPYVLGEDGQLRTAEEARAAELGPLPEAEQ</sequence>
<evidence type="ECO:0000313" key="4">
    <source>
        <dbReference type="Proteomes" id="UP001596297"/>
    </source>
</evidence>
<name>A0ABW1YCR9_9DEIO</name>
<dbReference type="Gene3D" id="3.40.630.190">
    <property type="entry name" value="LCP protein"/>
    <property type="match status" value="1"/>
</dbReference>
<dbReference type="EMBL" id="JBHSWD010000001">
    <property type="protein sequence ID" value="MFC6592126.1"/>
    <property type="molecule type" value="Genomic_DNA"/>
</dbReference>
<dbReference type="InterPro" id="IPR004474">
    <property type="entry name" value="LytR_CpsA_psr"/>
</dbReference>
<keyword evidence="4" id="KW-1185">Reference proteome</keyword>
<organism evidence="3 4">
    <name type="scientific">Deinococcus lacus</name>
    <dbReference type="NCBI Taxonomy" id="392561"/>
    <lineage>
        <taxon>Bacteria</taxon>
        <taxon>Thermotogati</taxon>
        <taxon>Deinococcota</taxon>
        <taxon>Deinococci</taxon>
        <taxon>Deinococcales</taxon>
        <taxon>Deinococcaceae</taxon>
        <taxon>Deinococcus</taxon>
    </lineage>
</organism>
<dbReference type="PANTHER" id="PTHR33392:SF6">
    <property type="entry name" value="POLYISOPRENYL-TEICHOIC ACID--PEPTIDOGLYCAN TEICHOIC ACID TRANSFERASE TAGU"/>
    <property type="match status" value="1"/>
</dbReference>
<dbReference type="Gene3D" id="1.10.3210.10">
    <property type="entry name" value="Hypothetical protein af1432"/>
    <property type="match status" value="1"/>
</dbReference>
<proteinExistence type="inferred from homology"/>